<feature type="region of interest" description="Disordered" evidence="1">
    <location>
        <begin position="249"/>
        <end position="272"/>
    </location>
</feature>
<reference evidence="5" key="1">
    <citation type="submission" date="2022-11" db="UniProtKB">
        <authorList>
            <consortium name="WormBaseParasite"/>
        </authorList>
    </citation>
    <scope>IDENTIFICATION</scope>
</reference>
<dbReference type="Pfam" id="PF00085">
    <property type="entry name" value="Thioredoxin"/>
    <property type="match status" value="1"/>
</dbReference>
<dbReference type="PANTHER" id="PTHR45672">
    <property type="entry name" value="PROTEIN DISULFIDE-ISOMERASE C17H9.14C-RELATED"/>
    <property type="match status" value="1"/>
</dbReference>
<evidence type="ECO:0000313" key="4">
    <source>
        <dbReference type="Proteomes" id="UP000887540"/>
    </source>
</evidence>
<dbReference type="SUPFAM" id="SSF52833">
    <property type="entry name" value="Thioredoxin-like"/>
    <property type="match status" value="1"/>
</dbReference>
<evidence type="ECO:0000313" key="5">
    <source>
        <dbReference type="WBParaSite" id="ACRNAN_Path_1025.g3937.t2"/>
    </source>
</evidence>
<protein>
    <submittedName>
        <fullName evidence="5">Thioredoxin domain-containing protein</fullName>
    </submittedName>
</protein>
<dbReference type="InterPro" id="IPR051063">
    <property type="entry name" value="PDI"/>
</dbReference>
<dbReference type="Gene3D" id="3.40.30.10">
    <property type="entry name" value="Glutaredoxin"/>
    <property type="match status" value="1"/>
</dbReference>
<dbReference type="Proteomes" id="UP000887540">
    <property type="component" value="Unplaced"/>
</dbReference>
<keyword evidence="2" id="KW-0812">Transmembrane</keyword>
<accession>A0A914BUL5</accession>
<evidence type="ECO:0000256" key="2">
    <source>
        <dbReference type="SAM" id="Phobius"/>
    </source>
</evidence>
<evidence type="ECO:0000259" key="3">
    <source>
        <dbReference type="PROSITE" id="PS51352"/>
    </source>
</evidence>
<keyword evidence="2" id="KW-1133">Transmembrane helix</keyword>
<dbReference type="GO" id="GO:0006457">
    <property type="term" value="P:protein folding"/>
    <property type="evidence" value="ECO:0007669"/>
    <property type="project" value="TreeGrafter"/>
</dbReference>
<sequence length="272" mass="31543">MNDKIRLIVDDTGSTVVYNPTCYPVKRPPPRPNKLACWVKFMFITFTTLLILGVYFKPWIFAQIEDFRARNRQTEAQKTYKIESNDGDYLLNFGKSNSKAGFKELFDKCFKDMKTSKPLVEKVVSYRGIEEFVLNSKILVGTSENFDDLVSNGRKLVLFYAPWCRYSKEVRPNFNAAARSLLNGDLIAVNCDEQEDLCELLEIDIYPSFYVYEDGELILKDFDRTISDFRRAILAPKSDLKALAAKQENEKRMKKLPSEELDLPKQNVKYDE</sequence>
<dbReference type="WBParaSite" id="ACRNAN_Path_1025.g3937.t2">
    <property type="protein sequence ID" value="ACRNAN_Path_1025.g3937.t2"/>
    <property type="gene ID" value="ACRNAN_Path_1025.g3937"/>
</dbReference>
<keyword evidence="4" id="KW-1185">Reference proteome</keyword>
<dbReference type="GO" id="GO:0005783">
    <property type="term" value="C:endoplasmic reticulum"/>
    <property type="evidence" value="ECO:0007669"/>
    <property type="project" value="TreeGrafter"/>
</dbReference>
<evidence type="ECO:0000256" key="1">
    <source>
        <dbReference type="SAM" id="MobiDB-lite"/>
    </source>
</evidence>
<feature type="domain" description="Thioredoxin" evidence="3">
    <location>
        <begin position="123"/>
        <end position="238"/>
    </location>
</feature>
<dbReference type="InterPro" id="IPR013766">
    <property type="entry name" value="Thioredoxin_domain"/>
</dbReference>
<dbReference type="PROSITE" id="PS51352">
    <property type="entry name" value="THIOREDOXIN_2"/>
    <property type="match status" value="1"/>
</dbReference>
<feature type="transmembrane region" description="Helical" evidence="2">
    <location>
        <begin position="35"/>
        <end position="56"/>
    </location>
</feature>
<organism evidence="4 5">
    <name type="scientific">Acrobeloides nanus</name>
    <dbReference type="NCBI Taxonomy" id="290746"/>
    <lineage>
        <taxon>Eukaryota</taxon>
        <taxon>Metazoa</taxon>
        <taxon>Ecdysozoa</taxon>
        <taxon>Nematoda</taxon>
        <taxon>Chromadorea</taxon>
        <taxon>Rhabditida</taxon>
        <taxon>Tylenchina</taxon>
        <taxon>Cephalobomorpha</taxon>
        <taxon>Cephaloboidea</taxon>
        <taxon>Cephalobidae</taxon>
        <taxon>Acrobeloides</taxon>
    </lineage>
</organism>
<dbReference type="AlphaFoldDB" id="A0A914BUL5"/>
<dbReference type="CDD" id="cd02961">
    <property type="entry name" value="PDI_a_family"/>
    <property type="match status" value="1"/>
</dbReference>
<keyword evidence="2" id="KW-0472">Membrane</keyword>
<proteinExistence type="predicted"/>
<name>A0A914BUL5_9BILA</name>
<dbReference type="InterPro" id="IPR036249">
    <property type="entry name" value="Thioredoxin-like_sf"/>
</dbReference>
<dbReference type="GO" id="GO:0003756">
    <property type="term" value="F:protein disulfide isomerase activity"/>
    <property type="evidence" value="ECO:0007669"/>
    <property type="project" value="TreeGrafter"/>
</dbReference>